<keyword evidence="4" id="KW-1185">Reference proteome</keyword>
<evidence type="ECO:0000256" key="1">
    <source>
        <dbReference type="SAM" id="MobiDB-lite"/>
    </source>
</evidence>
<sequence length="231" mass="23996">MRLTRRFLGITLALSLLGGGARAQDTDPADLAFWQSIQNSANPAEYAAYLHAFPQGRFAALARIRAGQADGAAAAAPPAAVPPAAVPTGAPGTLPGKPAALGAPAAPAAPQPQLQPAAAPPGGPVVGQGERIVVTPATVRVGQRVTLRFENFPQANGDFIIVVPAGTPDLDPTDYGANRPLAREVFYGAQRDTEVGPFAPGAYEARYMTTLYNNDRRFEVSARATFTVGVR</sequence>
<name>A0A9X2BUK7_9PROT</name>
<dbReference type="AlphaFoldDB" id="A0A9X2BUK7"/>
<evidence type="ECO:0000313" key="4">
    <source>
        <dbReference type="Proteomes" id="UP001139516"/>
    </source>
</evidence>
<feature type="region of interest" description="Disordered" evidence="1">
    <location>
        <begin position="78"/>
        <end position="124"/>
    </location>
</feature>
<evidence type="ECO:0000256" key="2">
    <source>
        <dbReference type="SAM" id="SignalP"/>
    </source>
</evidence>
<organism evidence="3 4">
    <name type="scientific">Roseomonas acroporae</name>
    <dbReference type="NCBI Taxonomy" id="2937791"/>
    <lineage>
        <taxon>Bacteria</taxon>
        <taxon>Pseudomonadati</taxon>
        <taxon>Pseudomonadota</taxon>
        <taxon>Alphaproteobacteria</taxon>
        <taxon>Acetobacterales</taxon>
        <taxon>Roseomonadaceae</taxon>
        <taxon>Roseomonas</taxon>
    </lineage>
</organism>
<evidence type="ECO:0000313" key="3">
    <source>
        <dbReference type="EMBL" id="MCK8783149.1"/>
    </source>
</evidence>
<gene>
    <name evidence="3" type="ORF">M0638_01985</name>
</gene>
<accession>A0A9X2BUK7</accession>
<feature type="signal peptide" evidence="2">
    <location>
        <begin position="1"/>
        <end position="23"/>
    </location>
</feature>
<protein>
    <submittedName>
        <fullName evidence="3">Uncharacterized protein</fullName>
    </submittedName>
</protein>
<feature type="compositionally biased region" description="Low complexity" evidence="1">
    <location>
        <begin position="86"/>
        <end position="117"/>
    </location>
</feature>
<dbReference type="Proteomes" id="UP001139516">
    <property type="component" value="Unassembled WGS sequence"/>
</dbReference>
<dbReference type="EMBL" id="JALPRX010000007">
    <property type="protein sequence ID" value="MCK8783149.1"/>
    <property type="molecule type" value="Genomic_DNA"/>
</dbReference>
<proteinExistence type="predicted"/>
<keyword evidence="2" id="KW-0732">Signal</keyword>
<dbReference type="RefSeq" id="WP_248665276.1">
    <property type="nucleotide sequence ID" value="NZ_JALPRX010000007.1"/>
</dbReference>
<comment type="caution">
    <text evidence="3">The sequence shown here is derived from an EMBL/GenBank/DDBJ whole genome shotgun (WGS) entry which is preliminary data.</text>
</comment>
<reference evidence="3" key="1">
    <citation type="submission" date="2022-04" db="EMBL/GenBank/DDBJ databases">
        <title>Roseomonas acroporae sp. nov., isolated from coral Acropora digitifera.</title>
        <authorList>
            <person name="Sun H."/>
        </authorList>
    </citation>
    <scope>NUCLEOTIDE SEQUENCE</scope>
    <source>
        <strain evidence="3">NAR14</strain>
    </source>
</reference>
<feature type="chain" id="PRO_5040973163" evidence="2">
    <location>
        <begin position="24"/>
        <end position="231"/>
    </location>
</feature>